<dbReference type="InterPro" id="IPR016883">
    <property type="entry name" value="UCP028431"/>
</dbReference>
<dbReference type="Gene3D" id="1.50.10.140">
    <property type="match status" value="1"/>
</dbReference>
<organism evidence="3 4">
    <name type="scientific">Chryseobacterium taklimakanense</name>
    <dbReference type="NCBI Taxonomy" id="536441"/>
    <lineage>
        <taxon>Bacteria</taxon>
        <taxon>Pseudomonadati</taxon>
        <taxon>Bacteroidota</taxon>
        <taxon>Flavobacteriia</taxon>
        <taxon>Flavobacteriales</taxon>
        <taxon>Weeksellaceae</taxon>
        <taxon>Chryseobacterium group</taxon>
        <taxon>Chryseobacterium</taxon>
    </lineage>
</organism>
<evidence type="ECO:0000259" key="2">
    <source>
        <dbReference type="Pfam" id="PF10091"/>
    </source>
</evidence>
<protein>
    <submittedName>
        <fullName evidence="3">Uncharacterized protein conserved in bacteria</fullName>
    </submittedName>
</protein>
<evidence type="ECO:0000313" key="3">
    <source>
        <dbReference type="EMBL" id="SNV38332.1"/>
    </source>
</evidence>
<sequence>MGFKIYGMKKIKAAILLSAILLTSCKSASSTQKNASTVSKNITDVQLMDRVQRDALKYFWDFAEPNSLMGRERYHEDFYPKNDANVVTTGGSGFGLMTILVGIERGFIPRKEAVKRLSHIADFLAKADRHHGAWPHWLNGETGKTVNFGNKDSGGDIVETAFLTQGLMVVREYFKNGNAEEKALAEKMDKLWKGVEWNWYTKGGEKVLYWHWSPIDGWLMNHKIQGYDETLITYILAASSPTYPIDAETYYQGFTRNGGYLTSNTKYGLPLIVKHNGAEEYGGPMFWEHYSYLALDPNGLSDRYIKNYFDLTRNHALIQYRYSVENPKKFKGYGENYWGLTASYTRNPDGSVGYRAHNPKEDNGVIAPTAAISSMPYTPKESLNVLRFLYTQKPQFIGSAGPYDATSVHFDNWFTPRYLAIDQGTIAPMIENYRTGLLWKLFMNAPEIKAGLKKLDFKSTKYNLK</sequence>
<keyword evidence="4" id="KW-1185">Reference proteome</keyword>
<dbReference type="EMBL" id="LT906465">
    <property type="protein sequence ID" value="SNV38332.1"/>
    <property type="molecule type" value="Genomic_DNA"/>
</dbReference>
<dbReference type="KEGG" id="ctak:4412677_00773"/>
<dbReference type="Proteomes" id="UP000215196">
    <property type="component" value="Chromosome 1"/>
</dbReference>
<dbReference type="InterPro" id="IPR019282">
    <property type="entry name" value="Glycoamylase-like_cons_dom"/>
</dbReference>
<feature type="signal peptide" evidence="1">
    <location>
        <begin position="1"/>
        <end position="28"/>
    </location>
</feature>
<feature type="chain" id="PRO_5013394526" evidence="1">
    <location>
        <begin position="29"/>
        <end position="465"/>
    </location>
</feature>
<keyword evidence="1" id="KW-0732">Signal</keyword>
<proteinExistence type="predicted"/>
<dbReference type="PROSITE" id="PS51257">
    <property type="entry name" value="PROKAR_LIPOPROTEIN"/>
    <property type="match status" value="1"/>
</dbReference>
<dbReference type="Pfam" id="PF10091">
    <property type="entry name" value="Glycoamylase"/>
    <property type="match status" value="1"/>
</dbReference>
<gene>
    <name evidence="3" type="ORF">SAMEA4412677_00773</name>
</gene>
<feature type="domain" description="Glycoamylase-like" evidence="2">
    <location>
        <begin position="221"/>
        <end position="445"/>
    </location>
</feature>
<accession>A0A239WV83</accession>
<name>A0A239WV83_9FLAO</name>
<evidence type="ECO:0000256" key="1">
    <source>
        <dbReference type="SAM" id="SignalP"/>
    </source>
</evidence>
<dbReference type="PIRSF" id="PIRSF028431">
    <property type="entry name" value="UCP028431"/>
    <property type="match status" value="1"/>
</dbReference>
<dbReference type="AlphaFoldDB" id="A0A239WV83"/>
<evidence type="ECO:0000313" key="4">
    <source>
        <dbReference type="Proteomes" id="UP000215196"/>
    </source>
</evidence>
<reference evidence="3 4" key="1">
    <citation type="submission" date="2017-06" db="EMBL/GenBank/DDBJ databases">
        <authorList>
            <consortium name="Pathogen Informatics"/>
        </authorList>
    </citation>
    <scope>NUCLEOTIDE SEQUENCE [LARGE SCALE GENOMIC DNA]</scope>
    <source>
        <strain evidence="3 4">NCTC13490</strain>
    </source>
</reference>